<proteinExistence type="predicted"/>
<gene>
    <name evidence="1" type="ORF">X805_08980</name>
</gene>
<dbReference type="Proteomes" id="UP000026714">
    <property type="component" value="Unassembled WGS sequence"/>
</dbReference>
<dbReference type="eggNOG" id="ENOG5033EII">
    <property type="taxonomic scope" value="Bacteria"/>
</dbReference>
<name>A0A059KR35_9BURK</name>
<keyword evidence="2" id="KW-1185">Reference proteome</keyword>
<accession>A0A059KR35</accession>
<dbReference type="EMBL" id="AZRA01000023">
    <property type="protein sequence ID" value="KDB53533.1"/>
    <property type="molecule type" value="Genomic_DNA"/>
</dbReference>
<protein>
    <submittedName>
        <fullName evidence="1">Uncharacterized protein</fullName>
    </submittedName>
</protein>
<reference evidence="1 2" key="1">
    <citation type="journal article" date="2014" name="FEMS Microbiol. Ecol.">
        <title>Sphaerotilus natans encrusted with nanoball-shaped Fe(III) oxide minerals formed by nitrate-reducing mixotrophic Fe(II) oxidation.</title>
        <authorList>
            <person name="Park S."/>
            <person name="Kim D.H."/>
            <person name="Lee J.H."/>
            <person name="Hur H.G."/>
        </authorList>
    </citation>
    <scope>NUCLEOTIDE SEQUENCE [LARGE SCALE GENOMIC DNA]</scope>
    <source>
        <strain evidence="1 2">DSM 6575</strain>
    </source>
</reference>
<dbReference type="RefSeq" id="WP_037478703.1">
    <property type="nucleotide sequence ID" value="NZ_AZRA01000023.1"/>
</dbReference>
<evidence type="ECO:0000313" key="2">
    <source>
        <dbReference type="Proteomes" id="UP000026714"/>
    </source>
</evidence>
<evidence type="ECO:0000313" key="1">
    <source>
        <dbReference type="EMBL" id="KDB53533.1"/>
    </source>
</evidence>
<comment type="caution">
    <text evidence="1">The sequence shown here is derived from an EMBL/GenBank/DDBJ whole genome shotgun (WGS) entry which is preliminary data.</text>
</comment>
<organism evidence="1 2">
    <name type="scientific">Sphaerotilus natans subsp. natans DSM 6575</name>
    <dbReference type="NCBI Taxonomy" id="1286631"/>
    <lineage>
        <taxon>Bacteria</taxon>
        <taxon>Pseudomonadati</taxon>
        <taxon>Pseudomonadota</taxon>
        <taxon>Betaproteobacteria</taxon>
        <taxon>Burkholderiales</taxon>
        <taxon>Sphaerotilaceae</taxon>
        <taxon>Sphaerotilus</taxon>
    </lineage>
</organism>
<sequence>MSPHLHHRPDALWVAQIEKLCEELNLRIARLALMLGVSLDDEAQLARMLAPVPRPDAGDSHGTRHEAAARTELRGLLLLRGELEKRCVDEFGAATAGEMLIDVEAAMVRHGFAPGADGLDLRRLFGTSSA</sequence>
<dbReference type="AlphaFoldDB" id="A0A059KR35"/>